<dbReference type="Proteomes" id="UP001460270">
    <property type="component" value="Unassembled WGS sequence"/>
</dbReference>
<organism evidence="2 3">
    <name type="scientific">Mugilogobius chulae</name>
    <name type="common">yellowstripe goby</name>
    <dbReference type="NCBI Taxonomy" id="88201"/>
    <lineage>
        <taxon>Eukaryota</taxon>
        <taxon>Metazoa</taxon>
        <taxon>Chordata</taxon>
        <taxon>Craniata</taxon>
        <taxon>Vertebrata</taxon>
        <taxon>Euteleostomi</taxon>
        <taxon>Actinopterygii</taxon>
        <taxon>Neopterygii</taxon>
        <taxon>Teleostei</taxon>
        <taxon>Neoteleostei</taxon>
        <taxon>Acanthomorphata</taxon>
        <taxon>Gobiaria</taxon>
        <taxon>Gobiiformes</taxon>
        <taxon>Gobioidei</taxon>
        <taxon>Gobiidae</taxon>
        <taxon>Gobionellinae</taxon>
        <taxon>Mugilogobius</taxon>
    </lineage>
</organism>
<name>A0AAW0MPN3_9GOBI</name>
<feature type="region of interest" description="Disordered" evidence="1">
    <location>
        <begin position="48"/>
        <end position="68"/>
    </location>
</feature>
<evidence type="ECO:0000256" key="1">
    <source>
        <dbReference type="SAM" id="MobiDB-lite"/>
    </source>
</evidence>
<sequence>MARDENAGQQRSEAAVVGGSVAPPGEHDFLCAVLRPAPPVVLETRARSGGLGAGVQPRTERGERGEVGEVSLVQTVRSLGEEEEETELFWEQGKRKERKGEFCDHSS</sequence>
<gene>
    <name evidence="2" type="ORF">WMY93_032860</name>
</gene>
<feature type="compositionally biased region" description="Basic and acidic residues" evidence="1">
    <location>
        <begin position="58"/>
        <end position="67"/>
    </location>
</feature>
<dbReference type="AlphaFoldDB" id="A0AAW0MPN3"/>
<evidence type="ECO:0000313" key="3">
    <source>
        <dbReference type="Proteomes" id="UP001460270"/>
    </source>
</evidence>
<accession>A0AAW0MPN3</accession>
<reference evidence="3" key="1">
    <citation type="submission" date="2024-04" db="EMBL/GenBank/DDBJ databases">
        <title>Salinicola lusitanus LLJ914,a marine bacterium isolated from the Okinawa Trough.</title>
        <authorList>
            <person name="Li J."/>
        </authorList>
    </citation>
    <scope>NUCLEOTIDE SEQUENCE [LARGE SCALE GENOMIC DNA]</scope>
</reference>
<comment type="caution">
    <text evidence="2">The sequence shown here is derived from an EMBL/GenBank/DDBJ whole genome shotgun (WGS) entry which is preliminary data.</text>
</comment>
<feature type="region of interest" description="Disordered" evidence="1">
    <location>
        <begin position="1"/>
        <end position="23"/>
    </location>
</feature>
<proteinExistence type="predicted"/>
<protein>
    <submittedName>
        <fullName evidence="2">Uncharacterized protein</fullName>
    </submittedName>
</protein>
<keyword evidence="3" id="KW-1185">Reference proteome</keyword>
<dbReference type="EMBL" id="JBBPFD010000087">
    <property type="protein sequence ID" value="KAK7880506.1"/>
    <property type="molecule type" value="Genomic_DNA"/>
</dbReference>
<evidence type="ECO:0000313" key="2">
    <source>
        <dbReference type="EMBL" id="KAK7880506.1"/>
    </source>
</evidence>